<evidence type="ECO:0000313" key="1">
    <source>
        <dbReference type="EMBL" id="CDX24944.1"/>
    </source>
</evidence>
<keyword evidence="2" id="KW-1185">Reference proteome</keyword>
<proteinExistence type="predicted"/>
<dbReference type="EMBL" id="CCMZ01000044">
    <property type="protein sequence ID" value="CDX24944.1"/>
    <property type="molecule type" value="Genomic_DNA"/>
</dbReference>
<evidence type="ECO:0000313" key="2">
    <source>
        <dbReference type="Proteomes" id="UP000045285"/>
    </source>
</evidence>
<dbReference type="AlphaFoldDB" id="A0A090G1L9"/>
<accession>A0A090G1L9</accession>
<dbReference type="Proteomes" id="UP000045285">
    <property type="component" value="Unassembled WGS sequence"/>
</dbReference>
<organism evidence="1 2">
    <name type="scientific">Mesorhizobium plurifarium</name>
    <dbReference type="NCBI Taxonomy" id="69974"/>
    <lineage>
        <taxon>Bacteria</taxon>
        <taxon>Pseudomonadati</taxon>
        <taxon>Pseudomonadota</taxon>
        <taxon>Alphaproteobacteria</taxon>
        <taxon>Hyphomicrobiales</taxon>
        <taxon>Phyllobacteriaceae</taxon>
        <taxon>Mesorhizobium</taxon>
    </lineage>
</organism>
<sequence length="102" mass="11498">MKQTGHVRPVHRDAAPVQLHAQFVERQIAILGHPLAHEVGMSGQLAAARAVALPARLKRTSLGAQLHQIVHELRRNPKMTRRLTVAVALIHKRRNTLTQRHR</sequence>
<reference evidence="2" key="1">
    <citation type="submission" date="2014-08" db="EMBL/GenBank/DDBJ databases">
        <authorList>
            <person name="Moulin L."/>
        </authorList>
    </citation>
    <scope>NUCLEOTIDE SEQUENCE [LARGE SCALE GENOMIC DNA]</scope>
</reference>
<gene>
    <name evidence="1" type="ORF">MPL3356_490023</name>
</gene>
<protein>
    <submittedName>
        <fullName evidence="1">Transposase</fullName>
    </submittedName>
</protein>
<name>A0A090G1L9_MESPL</name>